<evidence type="ECO:0000256" key="13">
    <source>
        <dbReference type="ARBA" id="ARBA00049360"/>
    </source>
</evidence>
<dbReference type="Gene3D" id="3.40.50.300">
    <property type="entry name" value="P-loop containing nucleotide triphosphate hydrolases"/>
    <property type="match status" value="1"/>
</dbReference>
<keyword evidence="8" id="KW-0378">Hydrolase</keyword>
<keyword evidence="10 14" id="KW-0175">Coiled coil</keyword>
<dbReference type="Proteomes" id="UP000799439">
    <property type="component" value="Unassembled WGS sequence"/>
</dbReference>
<keyword evidence="11" id="KW-0234">DNA repair</keyword>
<dbReference type="GO" id="GO:0000794">
    <property type="term" value="C:condensed nuclear chromosome"/>
    <property type="evidence" value="ECO:0007669"/>
    <property type="project" value="TreeGrafter"/>
</dbReference>
<comment type="similarity">
    <text evidence="4">Belongs to the SMC family. RAD50 subfamily.</text>
</comment>
<dbReference type="FunFam" id="3.40.50.300:FF:000947">
    <property type="entry name" value="DNA repair protein RAD50"/>
    <property type="match status" value="1"/>
</dbReference>
<evidence type="ECO:0000256" key="6">
    <source>
        <dbReference type="ARBA" id="ARBA00022723"/>
    </source>
</evidence>
<evidence type="ECO:0000256" key="5">
    <source>
        <dbReference type="ARBA" id="ARBA00022454"/>
    </source>
</evidence>
<dbReference type="GO" id="GO:0003691">
    <property type="term" value="F:double-stranded telomeric DNA binding"/>
    <property type="evidence" value="ECO:0007669"/>
    <property type="project" value="TreeGrafter"/>
</dbReference>
<keyword evidence="7" id="KW-0227">DNA damage</keyword>
<evidence type="ECO:0008006" key="17">
    <source>
        <dbReference type="Google" id="ProtNLM"/>
    </source>
</evidence>
<dbReference type="GO" id="GO:0051880">
    <property type="term" value="F:G-quadruplex DNA binding"/>
    <property type="evidence" value="ECO:0007669"/>
    <property type="project" value="TreeGrafter"/>
</dbReference>
<keyword evidence="16" id="KW-1185">Reference proteome</keyword>
<evidence type="ECO:0000256" key="7">
    <source>
        <dbReference type="ARBA" id="ARBA00022763"/>
    </source>
</evidence>
<dbReference type="GO" id="GO:0030870">
    <property type="term" value="C:Mre11 complex"/>
    <property type="evidence" value="ECO:0007669"/>
    <property type="project" value="UniProtKB-ARBA"/>
</dbReference>
<organism evidence="15 16">
    <name type="scientific">Myriangium duriaei CBS 260.36</name>
    <dbReference type="NCBI Taxonomy" id="1168546"/>
    <lineage>
        <taxon>Eukaryota</taxon>
        <taxon>Fungi</taxon>
        <taxon>Dikarya</taxon>
        <taxon>Ascomycota</taxon>
        <taxon>Pezizomycotina</taxon>
        <taxon>Dothideomycetes</taxon>
        <taxon>Dothideomycetidae</taxon>
        <taxon>Myriangiales</taxon>
        <taxon>Myriangiaceae</taxon>
        <taxon>Myriangium</taxon>
    </lineage>
</organism>
<protein>
    <recommendedName>
        <fullName evidence="17">Rad50/SbcC-type AAA domain-containing protein</fullName>
    </recommendedName>
</protein>
<keyword evidence="12" id="KW-0539">Nucleus</keyword>
<dbReference type="Pfam" id="PF13558">
    <property type="entry name" value="SbcC_Walker_B"/>
    <property type="match status" value="1"/>
</dbReference>
<evidence type="ECO:0000256" key="9">
    <source>
        <dbReference type="ARBA" id="ARBA00022833"/>
    </source>
</evidence>
<comment type="subcellular location">
    <subcellularLocation>
        <location evidence="3">Chromosome</location>
    </subcellularLocation>
    <subcellularLocation>
        <location evidence="2">Nucleus</location>
    </subcellularLocation>
</comment>
<evidence type="ECO:0000256" key="12">
    <source>
        <dbReference type="ARBA" id="ARBA00023242"/>
    </source>
</evidence>
<evidence type="ECO:0000256" key="1">
    <source>
        <dbReference type="ARBA" id="ARBA00001947"/>
    </source>
</evidence>
<feature type="coiled-coil region" evidence="14">
    <location>
        <begin position="811"/>
        <end position="882"/>
    </location>
</feature>
<evidence type="ECO:0000256" key="14">
    <source>
        <dbReference type="SAM" id="Coils"/>
    </source>
</evidence>
<keyword evidence="5" id="KW-0158">Chromosome</keyword>
<dbReference type="GO" id="GO:0046872">
    <property type="term" value="F:metal ion binding"/>
    <property type="evidence" value="ECO:0007669"/>
    <property type="project" value="UniProtKB-KW"/>
</dbReference>
<gene>
    <name evidence="15" type="ORF">K461DRAFT_60514</name>
</gene>
<dbReference type="EMBL" id="ML996093">
    <property type="protein sequence ID" value="KAF2148308.1"/>
    <property type="molecule type" value="Genomic_DNA"/>
</dbReference>
<dbReference type="GO" id="GO:0070192">
    <property type="term" value="P:chromosome organization involved in meiotic cell cycle"/>
    <property type="evidence" value="ECO:0007669"/>
    <property type="project" value="TreeGrafter"/>
</dbReference>
<dbReference type="GO" id="GO:0000722">
    <property type="term" value="P:telomere maintenance via recombination"/>
    <property type="evidence" value="ECO:0007669"/>
    <property type="project" value="TreeGrafter"/>
</dbReference>
<dbReference type="GO" id="GO:0007004">
    <property type="term" value="P:telomere maintenance via telomerase"/>
    <property type="evidence" value="ECO:0007669"/>
    <property type="project" value="TreeGrafter"/>
</dbReference>
<dbReference type="InterPro" id="IPR027417">
    <property type="entry name" value="P-loop_NTPase"/>
</dbReference>
<evidence type="ECO:0000256" key="4">
    <source>
        <dbReference type="ARBA" id="ARBA00009439"/>
    </source>
</evidence>
<dbReference type="GO" id="GO:0006302">
    <property type="term" value="P:double-strand break repair"/>
    <property type="evidence" value="ECO:0007669"/>
    <property type="project" value="TreeGrafter"/>
</dbReference>
<evidence type="ECO:0000256" key="11">
    <source>
        <dbReference type="ARBA" id="ARBA00023204"/>
    </source>
</evidence>
<feature type="coiled-coil region" evidence="14">
    <location>
        <begin position="58"/>
        <end position="212"/>
    </location>
</feature>
<name>A0A9P4IX12_9PEZI</name>
<evidence type="ECO:0000256" key="8">
    <source>
        <dbReference type="ARBA" id="ARBA00022801"/>
    </source>
</evidence>
<dbReference type="GO" id="GO:0016787">
    <property type="term" value="F:hydrolase activity"/>
    <property type="evidence" value="ECO:0007669"/>
    <property type="project" value="UniProtKB-KW"/>
</dbReference>
<feature type="coiled-coil region" evidence="14">
    <location>
        <begin position="368"/>
        <end position="423"/>
    </location>
</feature>
<proteinExistence type="inferred from homology"/>
<feature type="coiled-coil region" evidence="14">
    <location>
        <begin position="612"/>
        <end position="691"/>
    </location>
</feature>
<evidence type="ECO:0000256" key="2">
    <source>
        <dbReference type="ARBA" id="ARBA00004123"/>
    </source>
</evidence>
<dbReference type="AlphaFoldDB" id="A0A9P4IX12"/>
<accession>A0A9P4IX12</accession>
<comment type="caution">
    <text evidence="15">The sequence shown here is derived from an EMBL/GenBank/DDBJ whole genome shotgun (WGS) entry which is preliminary data.</text>
</comment>
<dbReference type="SUPFAM" id="SSF52540">
    <property type="entry name" value="P-loop containing nucleoside triphosphate hydrolases"/>
    <property type="match status" value="1"/>
</dbReference>
<comment type="cofactor">
    <cofactor evidence="1">
        <name>Zn(2+)</name>
        <dbReference type="ChEBI" id="CHEBI:29105"/>
    </cofactor>
</comment>
<dbReference type="SUPFAM" id="SSF57997">
    <property type="entry name" value="Tropomyosin"/>
    <property type="match status" value="1"/>
</dbReference>
<feature type="coiled-coil region" evidence="14">
    <location>
        <begin position="480"/>
        <end position="507"/>
    </location>
</feature>
<evidence type="ECO:0000256" key="10">
    <source>
        <dbReference type="ARBA" id="ARBA00023054"/>
    </source>
</evidence>
<evidence type="ECO:0000256" key="3">
    <source>
        <dbReference type="ARBA" id="ARBA00004286"/>
    </source>
</evidence>
<keyword evidence="9" id="KW-0862">Zinc</keyword>
<evidence type="ECO:0000313" key="15">
    <source>
        <dbReference type="EMBL" id="KAF2148308.1"/>
    </source>
</evidence>
<dbReference type="PANTHER" id="PTHR18867:SF12">
    <property type="entry name" value="DNA REPAIR PROTEIN RAD50"/>
    <property type="match status" value="1"/>
</dbReference>
<evidence type="ECO:0000313" key="16">
    <source>
        <dbReference type="Proteomes" id="UP000799439"/>
    </source>
</evidence>
<keyword evidence="6" id="KW-0479">Metal-binding</keyword>
<dbReference type="GO" id="GO:0043047">
    <property type="term" value="F:single-stranded telomeric DNA binding"/>
    <property type="evidence" value="ECO:0007669"/>
    <property type="project" value="TreeGrafter"/>
</dbReference>
<dbReference type="PANTHER" id="PTHR18867">
    <property type="entry name" value="RAD50"/>
    <property type="match status" value="1"/>
</dbReference>
<dbReference type="Gene3D" id="1.10.287.1490">
    <property type="match status" value="1"/>
</dbReference>
<sequence length="1091" mass="126375">MPKITKTKLEKETDVLMTQLDELRTQTTELGVKSDDAQQRLDECFKRISNLSTLDGDLRGKRIQLQTKRENIEKLERNIKTMSESDSELQKMLDDYEERVDVLQSKSDSQKKRYNVLQQQIQKTRDALGSKERELGSLEAQKESYERQIQAREQLVKQIARSHGIRGFDLDLNDEQVVAFKEKLTKLKRDQNTALERTRRQTNEALQKAQAVLSGINEKKNGLLQRKNAARSSIVANDSKVADLQTETDSINVDEGARATLESSIKDVRDRLGNSKSHFEAAQWDQKLHEAHAEIGLLDIRKENLDSELIEGTQRAEGAAQLEFIQKELKDRETSLQSMRKAHEGRIKKLVNPDWTFTTLEADFQQKLNSKSAHVTEAERQRDGLNNEVEQVNFKLKSCQKELKAKQDEAKELERSIRDAIDDEPSEFSEKLAELEEEADIVTNNTTGSETMVEYFQASIETANDRAACRLCRREFDKKTEQLQNFLRVMQSEIKKLQDKQSKKEADDLLNELRLVRGLVPAHETWKKLNGKDIPDLEEEEKRLSSRHEQLIQDVEFSDQTVSERQEERREVESLSKTILNMVKYHNEKLNFQRQIEDLSLKQANSGDFRGLRQIQEDLKAVSDQVRAAQARSLRITTDREQARSTINSLELEMRDLKSKLDSASYQLKEKMSLERQIADLKEINGTYREQVASSDRDVQNLGPELGQAQSEFDEITRQGAEKDNQMREEMANTENSLNRLRLAEREIAAYIERDGLAQLSRAQHSIESMKLEIQTAEEEGNGIAREVKGFENQLRNNEETKRSICDNLDYRRDLREIEKVSIEIEELEAHNVESEKTHWEQQRKHWENERMRLSAKANKVVGQLQEKDERLRQNMDTWETDYKDSAYKYKEAHIRVSTTKAAVEDLGRYGGALDSAIMKYHSLKMEEINRIIDELWRRTYQGTDVDTILIKSENENLKGGKSYKYRVCMIKQDAEMDMRGRCSAGQKVLASIIIRLALAECFGVNCGLIALDEPTTNLDKDNIQALARALSEIIRVRRQQSNFQLIVITHDEEFLRYMQCSDFADDYWRVSRDANQDTQIMKQSITKVMN</sequence>
<comment type="catalytic activity">
    <reaction evidence="13">
        <text>ATP + H2O = ADP + phosphate + H(+)</text>
        <dbReference type="Rhea" id="RHEA:13065"/>
        <dbReference type="ChEBI" id="CHEBI:15377"/>
        <dbReference type="ChEBI" id="CHEBI:15378"/>
        <dbReference type="ChEBI" id="CHEBI:30616"/>
        <dbReference type="ChEBI" id="CHEBI:43474"/>
        <dbReference type="ChEBI" id="CHEBI:456216"/>
    </reaction>
</comment>
<feature type="coiled-coil region" evidence="14">
    <location>
        <begin position="724"/>
        <end position="787"/>
    </location>
</feature>
<dbReference type="OrthoDB" id="18797at2759"/>
<reference evidence="15" key="1">
    <citation type="journal article" date="2020" name="Stud. Mycol.">
        <title>101 Dothideomycetes genomes: a test case for predicting lifestyles and emergence of pathogens.</title>
        <authorList>
            <person name="Haridas S."/>
            <person name="Albert R."/>
            <person name="Binder M."/>
            <person name="Bloem J."/>
            <person name="Labutti K."/>
            <person name="Salamov A."/>
            <person name="Andreopoulos B."/>
            <person name="Baker S."/>
            <person name="Barry K."/>
            <person name="Bills G."/>
            <person name="Bluhm B."/>
            <person name="Cannon C."/>
            <person name="Castanera R."/>
            <person name="Culley D."/>
            <person name="Daum C."/>
            <person name="Ezra D."/>
            <person name="Gonzalez J."/>
            <person name="Henrissat B."/>
            <person name="Kuo A."/>
            <person name="Liang C."/>
            <person name="Lipzen A."/>
            <person name="Lutzoni F."/>
            <person name="Magnuson J."/>
            <person name="Mondo S."/>
            <person name="Nolan M."/>
            <person name="Ohm R."/>
            <person name="Pangilinan J."/>
            <person name="Park H.-J."/>
            <person name="Ramirez L."/>
            <person name="Alfaro M."/>
            <person name="Sun H."/>
            <person name="Tritt A."/>
            <person name="Yoshinaga Y."/>
            <person name="Zwiers L.-H."/>
            <person name="Turgeon B."/>
            <person name="Goodwin S."/>
            <person name="Spatafora J."/>
            <person name="Crous P."/>
            <person name="Grigoriev I."/>
        </authorList>
    </citation>
    <scope>NUCLEOTIDE SEQUENCE</scope>
    <source>
        <strain evidence="15">CBS 260.36</strain>
    </source>
</reference>